<dbReference type="Proteomes" id="UP000199354">
    <property type="component" value="Unassembled WGS sequence"/>
</dbReference>
<sequence>MGPIAHNDFGVVIDGKFHKIDWMPELVDSLSKKVINNIIDQIEDHLSRNPAKQVSGERNYKVRQVATMTQKSVATITHHCRIGLLKASKVGKSWLITEENYLSYKNNIYDPNQVIRN</sequence>
<protein>
    <recommendedName>
        <fullName evidence="3">Helix-turn-helix domain-containing protein</fullName>
    </recommendedName>
</protein>
<dbReference type="RefSeq" id="WP_091145888.1">
    <property type="nucleotide sequence ID" value="NZ_FMVF01000017.1"/>
</dbReference>
<gene>
    <name evidence="1" type="ORF">SAMN02927903_02947</name>
</gene>
<evidence type="ECO:0000313" key="2">
    <source>
        <dbReference type="Proteomes" id="UP000199354"/>
    </source>
</evidence>
<evidence type="ECO:0008006" key="3">
    <source>
        <dbReference type="Google" id="ProtNLM"/>
    </source>
</evidence>
<reference evidence="1 2" key="1">
    <citation type="submission" date="2016-10" db="EMBL/GenBank/DDBJ databases">
        <authorList>
            <person name="de Groot N.N."/>
        </authorList>
    </citation>
    <scope>NUCLEOTIDE SEQUENCE [LARGE SCALE GENOMIC DNA]</scope>
    <source>
        <strain evidence="1 2">CGMCC 1.7031</strain>
    </source>
</reference>
<keyword evidence="2" id="KW-1185">Reference proteome</keyword>
<dbReference type="EMBL" id="FMVF01000017">
    <property type="protein sequence ID" value="SCY92783.1"/>
    <property type="molecule type" value="Genomic_DNA"/>
</dbReference>
<name>A0A1G5JWN1_9FLAO</name>
<dbReference type="STRING" id="490189.SAMN02927903_02947"/>
<accession>A0A1G5JWN1</accession>
<evidence type="ECO:0000313" key="1">
    <source>
        <dbReference type="EMBL" id="SCY92783.1"/>
    </source>
</evidence>
<proteinExistence type="predicted"/>
<dbReference type="AlphaFoldDB" id="A0A1G5JWN1"/>
<dbReference type="OrthoDB" id="1929915at2"/>
<organism evidence="1 2">
    <name type="scientific">Flavobacterium caeni</name>
    <dbReference type="NCBI Taxonomy" id="490189"/>
    <lineage>
        <taxon>Bacteria</taxon>
        <taxon>Pseudomonadati</taxon>
        <taxon>Bacteroidota</taxon>
        <taxon>Flavobacteriia</taxon>
        <taxon>Flavobacteriales</taxon>
        <taxon>Flavobacteriaceae</taxon>
        <taxon>Flavobacterium</taxon>
    </lineage>
</organism>